<evidence type="ECO:0000313" key="6">
    <source>
        <dbReference type="Proteomes" id="UP000320475"/>
    </source>
</evidence>
<keyword evidence="2" id="KW-0812">Transmembrane</keyword>
<feature type="region of interest" description="Disordered" evidence="1">
    <location>
        <begin position="285"/>
        <end position="309"/>
    </location>
</feature>
<feature type="compositionally biased region" description="Polar residues" evidence="1">
    <location>
        <begin position="181"/>
        <end position="201"/>
    </location>
</feature>
<accession>A0A507CZY9</accession>
<dbReference type="AlphaFoldDB" id="A0A507CZY9"/>
<feature type="compositionally biased region" description="Polar residues" evidence="1">
    <location>
        <begin position="156"/>
        <end position="166"/>
    </location>
</feature>
<feature type="region of interest" description="Disordered" evidence="1">
    <location>
        <begin position="77"/>
        <end position="123"/>
    </location>
</feature>
<evidence type="ECO:0000313" key="4">
    <source>
        <dbReference type="EMBL" id="TPX44744.1"/>
    </source>
</evidence>
<proteinExistence type="predicted"/>
<keyword evidence="2" id="KW-0472">Membrane</keyword>
<organism evidence="4 6">
    <name type="scientific">Synchytrium endobioticum</name>
    <dbReference type="NCBI Taxonomy" id="286115"/>
    <lineage>
        <taxon>Eukaryota</taxon>
        <taxon>Fungi</taxon>
        <taxon>Fungi incertae sedis</taxon>
        <taxon>Chytridiomycota</taxon>
        <taxon>Chytridiomycota incertae sedis</taxon>
        <taxon>Chytridiomycetes</taxon>
        <taxon>Synchytriales</taxon>
        <taxon>Synchytriaceae</taxon>
        <taxon>Synchytrium</taxon>
    </lineage>
</organism>
<protein>
    <submittedName>
        <fullName evidence="4">Uncharacterized protein</fullName>
    </submittedName>
</protein>
<dbReference type="EMBL" id="QEAN01000320">
    <property type="protein sequence ID" value="TPX40259.1"/>
    <property type="molecule type" value="Genomic_DNA"/>
</dbReference>
<sequence length="473" mass="48070">MAVALATTSHVEAYCTASSCVPGGCCLGLDSAGFCFDPSSYMCCTSLNEAWQCPLGTVCSTTISDCISPQSVAVPSQAPSPATLPPQSAKPSPSIVITPSAAPPPSAAPSMKAPPTTSTMPSVPVVVESASPSVLPSDTAPSPLIEPSVIALPTSPKKSPTISVSPHPSIDPPLVLPSPNSPTDSGAGTKPSSSLDPAPSSVASNLPGSVIVVNDGSNPGVMAGAITGAFLSAVLASILGIFVCRKLNRGEKAGAISDMLPNDNPGAGCQGDVDGTGAIPLSSITNSIHGNNRNNTTANNLHNTSNPHSLETNSGGVINSGFHYLISPQLRTAPSGLCVLPIHPVMPNSNIPDVYRYTPASLPTGVSTLPPASLAEIDLSAGNHDTAISNVSDSQVMQPSKLRRPSSGFASPLRPNGNDGHMPPFAPPNYFDTVADMYSRLNNGQTLPPSSGDVYEAGFVDGKSVVAEHEMSR</sequence>
<keyword evidence="5" id="KW-1185">Reference proteome</keyword>
<feature type="compositionally biased region" description="Low complexity" evidence="1">
    <location>
        <begin position="108"/>
        <end position="123"/>
    </location>
</feature>
<reference evidence="5 6" key="1">
    <citation type="journal article" date="2019" name="Sci. Rep.">
        <title>Comparative genomics of chytrid fungi reveal insights into the obligate biotrophic and pathogenic lifestyle of Synchytrium endobioticum.</title>
        <authorList>
            <person name="van de Vossenberg B.T.L.H."/>
            <person name="Warris S."/>
            <person name="Nguyen H.D.T."/>
            <person name="van Gent-Pelzer M.P.E."/>
            <person name="Joly D.L."/>
            <person name="van de Geest H.C."/>
            <person name="Bonants P.J.M."/>
            <person name="Smith D.S."/>
            <person name="Levesque C.A."/>
            <person name="van der Lee T.A.J."/>
        </authorList>
    </citation>
    <scope>NUCLEOTIDE SEQUENCE [LARGE SCALE GENOMIC DNA]</scope>
    <source>
        <strain evidence="4 6">LEV6574</strain>
        <strain evidence="3 5">MB42</strain>
    </source>
</reference>
<evidence type="ECO:0000313" key="5">
    <source>
        <dbReference type="Proteomes" id="UP000317494"/>
    </source>
</evidence>
<dbReference type="Proteomes" id="UP000320475">
    <property type="component" value="Unassembled WGS sequence"/>
</dbReference>
<feature type="compositionally biased region" description="Polar residues" evidence="1">
    <location>
        <begin position="389"/>
        <end position="398"/>
    </location>
</feature>
<gene>
    <name evidence="4" type="ORF">SeLEV6574_g04307</name>
    <name evidence="3" type="ORF">SeMB42_g06075</name>
</gene>
<feature type="compositionally biased region" description="Polar residues" evidence="1">
    <location>
        <begin position="77"/>
        <end position="90"/>
    </location>
</feature>
<dbReference type="Proteomes" id="UP000317494">
    <property type="component" value="Unassembled WGS sequence"/>
</dbReference>
<keyword evidence="2" id="KW-1133">Transmembrane helix</keyword>
<comment type="caution">
    <text evidence="4">The sequence shown here is derived from an EMBL/GenBank/DDBJ whole genome shotgun (WGS) entry which is preliminary data.</text>
</comment>
<feature type="compositionally biased region" description="Low complexity" evidence="1">
    <location>
        <begin position="291"/>
        <end position="306"/>
    </location>
</feature>
<dbReference type="EMBL" id="QEAM01000169">
    <property type="protein sequence ID" value="TPX44744.1"/>
    <property type="molecule type" value="Genomic_DNA"/>
</dbReference>
<feature type="region of interest" description="Disordered" evidence="1">
    <location>
        <begin position="151"/>
        <end position="201"/>
    </location>
</feature>
<evidence type="ECO:0000256" key="1">
    <source>
        <dbReference type="SAM" id="MobiDB-lite"/>
    </source>
</evidence>
<feature type="compositionally biased region" description="Low complexity" evidence="1">
    <location>
        <begin position="91"/>
        <end position="100"/>
    </location>
</feature>
<dbReference type="VEuPathDB" id="FungiDB:SeMB42_g06075"/>
<feature type="compositionally biased region" description="Pro residues" evidence="1">
    <location>
        <begin position="169"/>
        <end position="180"/>
    </location>
</feature>
<evidence type="ECO:0000256" key="2">
    <source>
        <dbReference type="SAM" id="Phobius"/>
    </source>
</evidence>
<name>A0A507CZY9_9FUNG</name>
<feature type="transmembrane region" description="Helical" evidence="2">
    <location>
        <begin position="221"/>
        <end position="244"/>
    </location>
</feature>
<evidence type="ECO:0000313" key="3">
    <source>
        <dbReference type="EMBL" id="TPX40259.1"/>
    </source>
</evidence>
<feature type="region of interest" description="Disordered" evidence="1">
    <location>
        <begin position="389"/>
        <end position="422"/>
    </location>
</feature>